<dbReference type="AlphaFoldDB" id="G0U1Y7"/>
<organism evidence="2">
    <name type="scientific">Trypanosoma vivax (strain Y486)</name>
    <dbReference type="NCBI Taxonomy" id="1055687"/>
    <lineage>
        <taxon>Eukaryota</taxon>
        <taxon>Discoba</taxon>
        <taxon>Euglenozoa</taxon>
        <taxon>Kinetoplastea</taxon>
        <taxon>Metakinetoplastina</taxon>
        <taxon>Trypanosomatida</taxon>
        <taxon>Trypanosomatidae</taxon>
        <taxon>Trypanosoma</taxon>
        <taxon>Duttonella</taxon>
    </lineage>
</organism>
<dbReference type="SUPFAM" id="SSF50182">
    <property type="entry name" value="Sm-like ribonucleoproteins"/>
    <property type="match status" value="1"/>
</dbReference>
<evidence type="ECO:0000313" key="2">
    <source>
        <dbReference type="EMBL" id="CCC50288.1"/>
    </source>
</evidence>
<dbReference type="EMBL" id="HE573025">
    <property type="protein sequence ID" value="CCC50288.1"/>
    <property type="molecule type" value="Genomic_DNA"/>
</dbReference>
<dbReference type="OMA" id="ESHEGLL"/>
<accession>G0U1Y7</accession>
<dbReference type="VEuPathDB" id="TriTrypDB:TvY486_0901110"/>
<dbReference type="Gene3D" id="2.30.30.100">
    <property type="match status" value="1"/>
</dbReference>
<dbReference type="InterPro" id="IPR010920">
    <property type="entry name" value="LSM_dom_sf"/>
</dbReference>
<name>G0U1Y7_TRYVY</name>
<reference evidence="2" key="1">
    <citation type="journal article" date="2012" name="Proc. Natl. Acad. Sci. U.S.A.">
        <title>Antigenic diversity is generated by distinct evolutionary mechanisms in African trypanosome species.</title>
        <authorList>
            <person name="Jackson A.P."/>
            <person name="Berry A."/>
            <person name="Aslett M."/>
            <person name="Allison H.C."/>
            <person name="Burton P."/>
            <person name="Vavrova-Anderson J."/>
            <person name="Brown R."/>
            <person name="Browne H."/>
            <person name="Corton N."/>
            <person name="Hauser H."/>
            <person name="Gamble J."/>
            <person name="Gilderthorp R."/>
            <person name="Marcello L."/>
            <person name="McQuillan J."/>
            <person name="Otto T.D."/>
            <person name="Quail M.A."/>
            <person name="Sanders M.J."/>
            <person name="van Tonder A."/>
            <person name="Ginger M.L."/>
            <person name="Field M.C."/>
            <person name="Barry J.D."/>
            <person name="Hertz-Fowler C."/>
            <person name="Berriman M."/>
        </authorList>
    </citation>
    <scope>NUCLEOTIDE SEQUENCE</scope>
    <source>
        <strain evidence="2">Y486</strain>
    </source>
</reference>
<dbReference type="Pfam" id="PF01423">
    <property type="entry name" value="LSM"/>
    <property type="match status" value="1"/>
</dbReference>
<feature type="domain" description="Sm" evidence="1">
    <location>
        <begin position="5"/>
        <end position="69"/>
    </location>
</feature>
<protein>
    <submittedName>
        <fullName evidence="2">U6 snrna-associated sm-like protein</fullName>
    </submittedName>
</protein>
<dbReference type="InterPro" id="IPR001163">
    <property type="entry name" value="Sm_dom_euk/arc"/>
</dbReference>
<proteinExistence type="predicted"/>
<evidence type="ECO:0000259" key="1">
    <source>
        <dbReference type="Pfam" id="PF01423"/>
    </source>
</evidence>
<sequence length="84" mass="8871">MATLDMEKLLHKRAMCFTVFGEAHNGLLQAVDNNFNTVLLMGHGAGVDQAAKEEGELCFVRGESVMYVGFDDDAAGASGGSSES</sequence>
<gene>
    <name evidence="2" type="ORF">TVY486_0901110</name>
</gene>